<dbReference type="InterPro" id="IPR043502">
    <property type="entry name" value="DNA/RNA_pol_sf"/>
</dbReference>
<dbReference type="InterPro" id="IPR050951">
    <property type="entry name" value="Retrovirus_Pol_polyprotein"/>
</dbReference>
<dbReference type="SUPFAM" id="SSF56672">
    <property type="entry name" value="DNA/RNA polymerases"/>
    <property type="match status" value="1"/>
</dbReference>
<comment type="caution">
    <text evidence="3">The sequence shown here is derived from an EMBL/GenBank/DDBJ whole genome shotgun (WGS) entry which is preliminary data.</text>
</comment>
<feature type="domain" description="Reverse transcriptase/retrotransposon-derived protein RNase H-like" evidence="2">
    <location>
        <begin position="22"/>
        <end position="71"/>
    </location>
</feature>
<accession>A0AAD3SQF1</accession>
<dbReference type="PANTHER" id="PTHR37984">
    <property type="entry name" value="PROTEIN CBG26694"/>
    <property type="match status" value="1"/>
</dbReference>
<dbReference type="EMBL" id="BSYO01000016">
    <property type="protein sequence ID" value="GMH16130.1"/>
    <property type="molecule type" value="Genomic_DNA"/>
</dbReference>
<sequence>MKHYGTIHEALTKLMKKHTFCWTEVATHASDRLKEVISAPTVSLPDFSLPFILKSDACAKDMGAVLLQKNQSLVYLAKLVDYQFMRTNCWQFCVQAGCGSIIPIPRQSVYHPNRSSKP</sequence>
<gene>
    <name evidence="3" type="ORF">Nepgr_017971</name>
</gene>
<dbReference type="InterPro" id="IPR041577">
    <property type="entry name" value="RT_RNaseH_2"/>
</dbReference>
<evidence type="ECO:0000313" key="3">
    <source>
        <dbReference type="EMBL" id="GMH16130.1"/>
    </source>
</evidence>
<dbReference type="AlphaFoldDB" id="A0AAD3SQF1"/>
<dbReference type="Pfam" id="PF17919">
    <property type="entry name" value="RT_RNaseH_2"/>
    <property type="match status" value="1"/>
</dbReference>
<reference evidence="3" key="1">
    <citation type="submission" date="2023-05" db="EMBL/GenBank/DDBJ databases">
        <title>Nepenthes gracilis genome sequencing.</title>
        <authorList>
            <person name="Fukushima K."/>
        </authorList>
    </citation>
    <scope>NUCLEOTIDE SEQUENCE</scope>
    <source>
        <strain evidence="3">SING2019-196</strain>
    </source>
</reference>
<proteinExistence type="predicted"/>
<organism evidence="3 4">
    <name type="scientific">Nepenthes gracilis</name>
    <name type="common">Slender pitcher plant</name>
    <dbReference type="NCBI Taxonomy" id="150966"/>
    <lineage>
        <taxon>Eukaryota</taxon>
        <taxon>Viridiplantae</taxon>
        <taxon>Streptophyta</taxon>
        <taxon>Embryophyta</taxon>
        <taxon>Tracheophyta</taxon>
        <taxon>Spermatophyta</taxon>
        <taxon>Magnoliopsida</taxon>
        <taxon>eudicotyledons</taxon>
        <taxon>Gunneridae</taxon>
        <taxon>Pentapetalae</taxon>
        <taxon>Caryophyllales</taxon>
        <taxon>Nepenthaceae</taxon>
        <taxon>Nepenthes</taxon>
    </lineage>
</organism>
<dbReference type="Proteomes" id="UP001279734">
    <property type="component" value="Unassembled WGS sequence"/>
</dbReference>
<evidence type="ECO:0000259" key="2">
    <source>
        <dbReference type="Pfam" id="PF17919"/>
    </source>
</evidence>
<dbReference type="GO" id="GO:0003824">
    <property type="term" value="F:catalytic activity"/>
    <property type="evidence" value="ECO:0007669"/>
    <property type="project" value="UniProtKB-KW"/>
</dbReference>
<evidence type="ECO:0000313" key="4">
    <source>
        <dbReference type="Proteomes" id="UP001279734"/>
    </source>
</evidence>
<protein>
    <recommendedName>
        <fullName evidence="2">Reverse transcriptase/retrotransposon-derived protein RNase H-like domain-containing protein</fullName>
    </recommendedName>
</protein>
<dbReference type="PANTHER" id="PTHR37984:SF5">
    <property type="entry name" value="PROTEIN NYNRIN-LIKE"/>
    <property type="match status" value="1"/>
</dbReference>
<evidence type="ECO:0000256" key="1">
    <source>
        <dbReference type="ARBA" id="ARBA00023268"/>
    </source>
</evidence>
<keyword evidence="1" id="KW-0511">Multifunctional enzyme</keyword>
<keyword evidence="4" id="KW-1185">Reference proteome</keyword>
<name>A0AAD3SQF1_NEPGR</name>